<accession>A0A267MH80</accession>
<dbReference type="CDD" id="cd01392">
    <property type="entry name" value="HTH_LacI"/>
    <property type="match status" value="1"/>
</dbReference>
<dbReference type="Gene3D" id="1.10.260.40">
    <property type="entry name" value="lambda repressor-like DNA-binding domains"/>
    <property type="match status" value="1"/>
</dbReference>
<proteinExistence type="predicted"/>
<evidence type="ECO:0000313" key="6">
    <source>
        <dbReference type="Proteomes" id="UP000216024"/>
    </source>
</evidence>
<organism evidence="5 6">
    <name type="scientific">Anaeromicrobium sediminis</name>
    <dbReference type="NCBI Taxonomy" id="1478221"/>
    <lineage>
        <taxon>Bacteria</taxon>
        <taxon>Bacillati</taxon>
        <taxon>Bacillota</taxon>
        <taxon>Clostridia</taxon>
        <taxon>Peptostreptococcales</taxon>
        <taxon>Thermotaleaceae</taxon>
        <taxon>Anaeromicrobium</taxon>
    </lineage>
</organism>
<dbReference type="InterPro" id="IPR046335">
    <property type="entry name" value="LacI/GalR-like_sensor"/>
</dbReference>
<keyword evidence="2" id="KW-0238">DNA-binding</keyword>
<protein>
    <recommendedName>
        <fullName evidence="4">HTH lacI-type domain-containing protein</fullName>
    </recommendedName>
</protein>
<dbReference type="InterPro" id="IPR000843">
    <property type="entry name" value="HTH_LacI"/>
</dbReference>
<comment type="caution">
    <text evidence="5">The sequence shown here is derived from an EMBL/GenBank/DDBJ whole genome shotgun (WGS) entry which is preliminary data.</text>
</comment>
<dbReference type="GO" id="GO:0000976">
    <property type="term" value="F:transcription cis-regulatory region binding"/>
    <property type="evidence" value="ECO:0007669"/>
    <property type="project" value="TreeGrafter"/>
</dbReference>
<dbReference type="CDD" id="cd06267">
    <property type="entry name" value="PBP1_LacI_sugar_binding-like"/>
    <property type="match status" value="1"/>
</dbReference>
<evidence type="ECO:0000313" key="5">
    <source>
        <dbReference type="EMBL" id="PAB58235.1"/>
    </source>
</evidence>
<evidence type="ECO:0000256" key="1">
    <source>
        <dbReference type="ARBA" id="ARBA00023015"/>
    </source>
</evidence>
<dbReference type="SMART" id="SM00354">
    <property type="entry name" value="HTH_LACI"/>
    <property type="match status" value="1"/>
</dbReference>
<dbReference type="GO" id="GO:0003700">
    <property type="term" value="F:DNA-binding transcription factor activity"/>
    <property type="evidence" value="ECO:0007669"/>
    <property type="project" value="TreeGrafter"/>
</dbReference>
<dbReference type="Proteomes" id="UP000216024">
    <property type="component" value="Unassembled WGS sequence"/>
</dbReference>
<dbReference type="SUPFAM" id="SSF47413">
    <property type="entry name" value="lambda repressor-like DNA-binding domains"/>
    <property type="match status" value="1"/>
</dbReference>
<dbReference type="InterPro" id="IPR028082">
    <property type="entry name" value="Peripla_BP_I"/>
</dbReference>
<reference evidence="5 6" key="1">
    <citation type="submission" date="2017-06" db="EMBL/GenBank/DDBJ databases">
        <title>Draft genome sequence of anaerobic fermentative bacterium Anaeromicrobium sediminis DY2726D isolated from West Pacific Ocean sediments.</title>
        <authorList>
            <person name="Zeng X."/>
        </authorList>
    </citation>
    <scope>NUCLEOTIDE SEQUENCE [LARGE SCALE GENOMIC DNA]</scope>
    <source>
        <strain evidence="5 6">DY2726D</strain>
    </source>
</reference>
<keyword evidence="6" id="KW-1185">Reference proteome</keyword>
<keyword evidence="1" id="KW-0805">Transcription regulation</keyword>
<dbReference type="OrthoDB" id="9784962at2"/>
<dbReference type="Gene3D" id="3.40.50.2300">
    <property type="match status" value="2"/>
</dbReference>
<dbReference type="PROSITE" id="PS50932">
    <property type="entry name" value="HTH_LACI_2"/>
    <property type="match status" value="1"/>
</dbReference>
<dbReference type="SUPFAM" id="SSF53822">
    <property type="entry name" value="Periplasmic binding protein-like I"/>
    <property type="match status" value="1"/>
</dbReference>
<dbReference type="EMBL" id="NIBG01000018">
    <property type="protein sequence ID" value="PAB58235.1"/>
    <property type="molecule type" value="Genomic_DNA"/>
</dbReference>
<dbReference type="PANTHER" id="PTHR30146">
    <property type="entry name" value="LACI-RELATED TRANSCRIPTIONAL REPRESSOR"/>
    <property type="match status" value="1"/>
</dbReference>
<dbReference type="InterPro" id="IPR010982">
    <property type="entry name" value="Lambda_DNA-bd_dom_sf"/>
</dbReference>
<dbReference type="AlphaFoldDB" id="A0A267MH80"/>
<evidence type="ECO:0000259" key="4">
    <source>
        <dbReference type="PROSITE" id="PS50932"/>
    </source>
</evidence>
<evidence type="ECO:0000256" key="2">
    <source>
        <dbReference type="ARBA" id="ARBA00023125"/>
    </source>
</evidence>
<sequence length="309" mass="34594">MSNKEGVSKETRKKVLKEAKRIGYRPNQLARELVTKQSNTIGVIIPDILNPFFAEIAKGILEEASIKGYTALLCVTNWDVQLEKKYIKNLEEKRVEGIIIKPCEDEQKLEDSINTPYVILEGNNVNSAHSCVEVDNEKGGYIGTKHLIECGYRKIAYVGGKKYAYSNEKRLKGYKRALAENNIDLDENLILSGEFDSKSGYELAKTALADNPHIDGIFCGNDVMALGVLHYANQAGINIPEELGVVGFDDISYASLPQIELTTVYQPKYNLGKLAVNTLLDDIKEGKEKTLKRIILQPDLIKRKTTRKI</sequence>
<dbReference type="PANTHER" id="PTHR30146:SF109">
    <property type="entry name" value="HTH-TYPE TRANSCRIPTIONAL REGULATOR GALS"/>
    <property type="match status" value="1"/>
</dbReference>
<keyword evidence="3" id="KW-0804">Transcription</keyword>
<name>A0A267MH80_9FIRM</name>
<dbReference type="Pfam" id="PF13377">
    <property type="entry name" value="Peripla_BP_3"/>
    <property type="match status" value="1"/>
</dbReference>
<evidence type="ECO:0000256" key="3">
    <source>
        <dbReference type="ARBA" id="ARBA00023163"/>
    </source>
</evidence>
<feature type="domain" description="HTH lacI-type" evidence="4">
    <location>
        <begin position="1"/>
        <end position="35"/>
    </location>
</feature>
<gene>
    <name evidence="5" type="ORF">CCE28_16490</name>
</gene>